<dbReference type="EMBL" id="VOGC01000002">
    <property type="protein sequence ID" value="MQN00949.1"/>
    <property type="molecule type" value="Genomic_DNA"/>
</dbReference>
<keyword evidence="2" id="KW-1185">Reference proteome</keyword>
<dbReference type="Gene3D" id="3.30.730.10">
    <property type="entry name" value="AP2/ERF domain"/>
    <property type="match status" value="1"/>
</dbReference>
<organism evidence="1 2">
    <name type="scientific">Candidatus Weimeria bifida</name>
    <dbReference type="NCBI Taxonomy" id="2599074"/>
    <lineage>
        <taxon>Bacteria</taxon>
        <taxon>Bacillati</taxon>
        <taxon>Bacillota</taxon>
        <taxon>Clostridia</taxon>
        <taxon>Lachnospirales</taxon>
        <taxon>Lachnospiraceae</taxon>
        <taxon>Candidatus Weimeria</taxon>
    </lineage>
</organism>
<comment type="caution">
    <text evidence="1">The sequence shown here is derived from an EMBL/GenBank/DDBJ whole genome shotgun (WGS) entry which is preliminary data.</text>
</comment>
<sequence length="266" mass="30671">MSYGIYKTALKDGTTSFRASFYHDSRHIAVGSYSDEKSAETAVSEAERLYSDRKITIWNFRNFITQVAFNKAVSILNHRDNHVYIKTPIYLMQGYFIYFLDQKNILKFDNDDLFYYSTHRILTHGGHLYVNDYGSQYSVLSRYGIRSFGVKGIDYDFANGDPCDLRYENVIVINPYNGVRQLDNSGMIRYEAKIHINGYIRIGLYRSVNEAAVAYNKAVDYCLSHGLEKNFVKNYVVDLSVNQYQKLYKATTLPDSLKTAVNAVNQ</sequence>
<dbReference type="GO" id="GO:0003700">
    <property type="term" value="F:DNA-binding transcription factor activity"/>
    <property type="evidence" value="ECO:0007669"/>
    <property type="project" value="InterPro"/>
</dbReference>
<dbReference type="Proteomes" id="UP000460257">
    <property type="component" value="Unassembled WGS sequence"/>
</dbReference>
<proteinExistence type="predicted"/>
<name>A0A6N7IXI9_9FIRM</name>
<gene>
    <name evidence="1" type="ORF">FRC54_03005</name>
</gene>
<dbReference type="AlphaFoldDB" id="A0A6N7IXI9"/>
<dbReference type="InterPro" id="IPR036955">
    <property type="entry name" value="AP2/ERF_dom_sf"/>
</dbReference>
<evidence type="ECO:0000313" key="1">
    <source>
        <dbReference type="EMBL" id="MQN00949.1"/>
    </source>
</evidence>
<reference evidence="1" key="1">
    <citation type="journal article" date="2020" name="Appl. Environ. Microbiol.">
        <title>Medium-Chain Fatty Acid Synthesis by 'Candidatus Weimeria bifida' gen. nov., sp. nov., and 'Candidatus Pseudoramibacter fermentans' sp. nov.</title>
        <authorList>
            <person name="Scarborough M.J."/>
            <person name="Myers K.S."/>
            <person name="Donohue T.J."/>
            <person name="Noguera D.R."/>
        </authorList>
    </citation>
    <scope>NUCLEOTIDE SEQUENCE</scope>
    <source>
        <strain evidence="1">LCO1.1</strain>
    </source>
</reference>
<accession>A0A6N7IXI9</accession>
<evidence type="ECO:0008006" key="3">
    <source>
        <dbReference type="Google" id="ProtNLM"/>
    </source>
</evidence>
<evidence type="ECO:0000313" key="2">
    <source>
        <dbReference type="Proteomes" id="UP000460257"/>
    </source>
</evidence>
<protein>
    <recommendedName>
        <fullName evidence="3">AP2/ERF domain-containing protein</fullName>
    </recommendedName>
</protein>